<evidence type="ECO:0000259" key="7">
    <source>
        <dbReference type="PROSITE" id="PS50011"/>
    </source>
</evidence>
<protein>
    <submittedName>
        <fullName evidence="8">Cyclin-domain fused to serine-threonine kinase</fullName>
    </submittedName>
</protein>
<dbReference type="FunFam" id="1.10.510.10:FF:000624">
    <property type="entry name" value="Mitogen-activated protein kinase"/>
    <property type="match status" value="1"/>
</dbReference>
<organism evidence="8 9">
    <name type="scientific">Acanthamoeba polyphaga moumouvirus</name>
    <dbReference type="NCBI Taxonomy" id="1269028"/>
    <lineage>
        <taxon>Viruses</taxon>
        <taxon>Varidnaviria</taxon>
        <taxon>Bamfordvirae</taxon>
        <taxon>Nucleocytoviricota</taxon>
        <taxon>Megaviricetes</taxon>
        <taxon>Imitervirales</taxon>
        <taxon>Mimiviridae</taxon>
        <taxon>Megamimivirinae</taxon>
        <taxon>Moumouvirus</taxon>
    </lineage>
</organism>
<feature type="domain" description="Protein kinase" evidence="7">
    <location>
        <begin position="254"/>
        <end position="534"/>
    </location>
</feature>
<dbReference type="PROSITE" id="PS00109">
    <property type="entry name" value="PROTEIN_KINASE_TYR"/>
    <property type="match status" value="1"/>
</dbReference>
<evidence type="ECO:0000313" key="8">
    <source>
        <dbReference type="EMBL" id="AGC02269.1"/>
    </source>
</evidence>
<reference evidence="8 9" key="1">
    <citation type="journal article" date="2012" name="Genome Biol. Evol.">
        <title>Related Giant Viruses in Distant Locations and Different Habitats: Acanthamoeba polyphaga moumouvirus Represents a Third Lineage of the Mimiviridae That Is Close to the Megavirus Lineage.</title>
        <authorList>
            <person name="Yoosuf N."/>
            <person name="Yutin N."/>
            <person name="Colson P."/>
            <person name="Shabalina S.A."/>
            <person name="Pagnier I."/>
            <person name="Robert C."/>
            <person name="Azza S."/>
            <person name="Klose T."/>
            <person name="Wong J."/>
            <person name="Rossmann M.G."/>
            <person name="La Scola B."/>
            <person name="Raoult D."/>
            <person name="Koonin E.V."/>
        </authorList>
    </citation>
    <scope>NUCLEOTIDE SEQUENCE [LARGE SCALE GENOMIC DNA]</scope>
    <source>
        <strain evidence="8 9">M10A</strain>
    </source>
</reference>
<sequence>MYQNKNLSKKRRHEVLDWLLKIIHSKKFKNETLHHGIIIMNRYLYKSEVDIDNIYLVGLLSLNLALKIHEVSSMEIEEVVSLYNEYFYFKMRNESFVRQIEKDILETLDYELYNDNAWQYVKLLSGEERIIEQQFNFTYYLSNIIMSSRYYGFIDNKELAEKIILLTKNIYSLDRIYLTNDSIMKLIYKCYKKEIENNILPEIRFIFKEMNMYDFIKNKFYDIVCNIHYKIKPKLKLCKQNDICWYTKKDISERQVISSLGEGTYGKVEQVFINNNAVALKIMYDREECTGIGSLVLRELNTLRKLNHSNINKINGFYYDYDNHKAYFGLELMEKSLFDYLKERVISNTRKDLYILQLLRGLKYIHDNKIMHRDLSPSNILVSNDHLQISDFGMSKYYVDSNLIKTQTDIIFSIYYRPIEIYLGKKYTEKADIWACACVIGFILTERHIFEGETESEIINCIFKRLGTPTIEHNSEIMTWPKFSEDYLVHMKSGFVEIEQKYPQYAKILYSMLEMNPINRPSISQILDQFESIIKN</sequence>
<feature type="binding site" evidence="6">
    <location>
        <position position="281"/>
    </location>
    <ligand>
        <name>ATP</name>
        <dbReference type="ChEBI" id="CHEBI:30616"/>
    </ligand>
</feature>
<evidence type="ECO:0000256" key="5">
    <source>
        <dbReference type="ARBA" id="ARBA00022840"/>
    </source>
</evidence>
<evidence type="ECO:0000256" key="2">
    <source>
        <dbReference type="ARBA" id="ARBA00022679"/>
    </source>
</evidence>
<dbReference type="GO" id="GO:0005524">
    <property type="term" value="F:ATP binding"/>
    <property type="evidence" value="ECO:0007669"/>
    <property type="project" value="UniProtKB-UniRule"/>
</dbReference>
<dbReference type="Gene3D" id="3.30.200.20">
    <property type="entry name" value="Phosphorylase Kinase, domain 1"/>
    <property type="match status" value="1"/>
</dbReference>
<keyword evidence="5 6" id="KW-0067">ATP-binding</keyword>
<dbReference type="Gene3D" id="1.10.472.10">
    <property type="entry name" value="Cyclin-like"/>
    <property type="match status" value="1"/>
</dbReference>
<accession>L7RCF3</accession>
<dbReference type="InterPro" id="IPR000719">
    <property type="entry name" value="Prot_kinase_dom"/>
</dbReference>
<dbReference type="SUPFAM" id="SSF56112">
    <property type="entry name" value="Protein kinase-like (PK-like)"/>
    <property type="match status" value="1"/>
</dbReference>
<keyword evidence="9" id="KW-1185">Reference proteome</keyword>
<dbReference type="OrthoDB" id="8955at10239"/>
<dbReference type="InterPro" id="IPR036915">
    <property type="entry name" value="Cyclin-like_sf"/>
</dbReference>
<dbReference type="PANTHER" id="PTHR24055">
    <property type="entry name" value="MITOGEN-ACTIVATED PROTEIN KINASE"/>
    <property type="match status" value="1"/>
</dbReference>
<evidence type="ECO:0000256" key="3">
    <source>
        <dbReference type="ARBA" id="ARBA00022741"/>
    </source>
</evidence>
<dbReference type="Gene3D" id="1.10.510.10">
    <property type="entry name" value="Transferase(Phosphotransferase) domain 1"/>
    <property type="match status" value="1"/>
</dbReference>
<dbReference type="RefSeq" id="YP_007354705.1">
    <property type="nucleotide sequence ID" value="NC_020104.1"/>
</dbReference>
<dbReference type="InterPro" id="IPR050117">
    <property type="entry name" value="MAPK"/>
</dbReference>
<dbReference type="Pfam" id="PF00134">
    <property type="entry name" value="Cyclin_N"/>
    <property type="match status" value="1"/>
</dbReference>
<dbReference type="PROSITE" id="PS50011">
    <property type="entry name" value="PROTEIN_KINASE_DOM"/>
    <property type="match status" value="1"/>
</dbReference>
<dbReference type="Proteomes" id="UP000201640">
    <property type="component" value="Segment"/>
</dbReference>
<dbReference type="InterPro" id="IPR017441">
    <property type="entry name" value="Protein_kinase_ATP_BS"/>
</dbReference>
<keyword evidence="1" id="KW-0723">Serine/threonine-protein kinase</keyword>
<dbReference type="PROSITE" id="PS00107">
    <property type="entry name" value="PROTEIN_KINASE_ATP"/>
    <property type="match status" value="1"/>
</dbReference>
<evidence type="ECO:0000313" key="9">
    <source>
        <dbReference type="Proteomes" id="UP000201640"/>
    </source>
</evidence>
<gene>
    <name evidence="8" type="ORF">Moumou_00750</name>
</gene>
<evidence type="ECO:0000256" key="6">
    <source>
        <dbReference type="PROSITE-ProRule" id="PRU10141"/>
    </source>
</evidence>
<dbReference type="GeneID" id="14445831"/>
<evidence type="ECO:0000256" key="1">
    <source>
        <dbReference type="ARBA" id="ARBA00022527"/>
    </source>
</evidence>
<dbReference type="InterPro" id="IPR006671">
    <property type="entry name" value="Cyclin_N"/>
</dbReference>
<keyword evidence="4 8" id="KW-0418">Kinase</keyword>
<evidence type="ECO:0000256" key="4">
    <source>
        <dbReference type="ARBA" id="ARBA00022777"/>
    </source>
</evidence>
<dbReference type="InterPro" id="IPR011009">
    <property type="entry name" value="Kinase-like_dom_sf"/>
</dbReference>
<dbReference type="EMBL" id="JX962719">
    <property type="protein sequence ID" value="AGC02269.1"/>
    <property type="molecule type" value="Genomic_DNA"/>
</dbReference>
<dbReference type="SUPFAM" id="SSF47954">
    <property type="entry name" value="Cyclin-like"/>
    <property type="match status" value="1"/>
</dbReference>
<dbReference type="Pfam" id="PF00069">
    <property type="entry name" value="Pkinase"/>
    <property type="match status" value="1"/>
</dbReference>
<keyword evidence="3 6" id="KW-0547">Nucleotide-binding</keyword>
<name>L7RCF3_9VIRU</name>
<dbReference type="GO" id="GO:0004674">
    <property type="term" value="F:protein serine/threonine kinase activity"/>
    <property type="evidence" value="ECO:0007669"/>
    <property type="project" value="UniProtKB-KW"/>
</dbReference>
<proteinExistence type="predicted"/>
<keyword evidence="2" id="KW-0808">Transferase</keyword>
<dbReference type="InterPro" id="IPR008266">
    <property type="entry name" value="Tyr_kinase_AS"/>
</dbReference>
<dbReference type="KEGG" id="vg:14445831"/>